<sequence>MKKPMNILMVAATSTLILGSVAHADYADVQDGYVKDAFESADNDWRRITVNRNDVCGSYGKNGTRRIDVLISDYEAIGTALDGGNSSDATKAAKELGKSINRNSRFKSCWRKISRKNGISTSFTSAVSSL</sequence>
<evidence type="ECO:0000313" key="3">
    <source>
        <dbReference type="Proteomes" id="UP001560685"/>
    </source>
</evidence>
<accession>A0ABV3Z1R5</accession>
<gene>
    <name evidence="2" type="ORF">ABFZ84_04170</name>
</gene>
<proteinExistence type="predicted"/>
<comment type="caution">
    <text evidence="2">The sequence shown here is derived from an EMBL/GenBank/DDBJ whole genome shotgun (WGS) entry which is preliminary data.</text>
</comment>
<dbReference type="Proteomes" id="UP001560685">
    <property type="component" value="Unassembled WGS sequence"/>
</dbReference>
<evidence type="ECO:0000313" key="2">
    <source>
        <dbReference type="EMBL" id="MEX6632736.1"/>
    </source>
</evidence>
<protein>
    <submittedName>
        <fullName evidence="2">Uncharacterized protein</fullName>
    </submittedName>
</protein>
<feature type="signal peptide" evidence="1">
    <location>
        <begin position="1"/>
        <end position="24"/>
    </location>
</feature>
<evidence type="ECO:0000256" key="1">
    <source>
        <dbReference type="SAM" id="SignalP"/>
    </source>
</evidence>
<keyword evidence="1" id="KW-0732">Signal</keyword>
<keyword evidence="3" id="KW-1185">Reference proteome</keyword>
<name>A0ABV3Z1R5_9PROT</name>
<feature type="chain" id="PRO_5045650909" evidence="1">
    <location>
        <begin position="25"/>
        <end position="130"/>
    </location>
</feature>
<organism evidence="2 3">
    <name type="scientific">Hyphococcus lacteus</name>
    <dbReference type="NCBI Taxonomy" id="3143536"/>
    <lineage>
        <taxon>Bacteria</taxon>
        <taxon>Pseudomonadati</taxon>
        <taxon>Pseudomonadota</taxon>
        <taxon>Alphaproteobacteria</taxon>
        <taxon>Parvularculales</taxon>
        <taxon>Parvularculaceae</taxon>
        <taxon>Hyphococcus</taxon>
    </lineage>
</organism>
<dbReference type="EMBL" id="JBEHZE010000001">
    <property type="protein sequence ID" value="MEX6632736.1"/>
    <property type="molecule type" value="Genomic_DNA"/>
</dbReference>
<reference evidence="2 3" key="1">
    <citation type="submission" date="2024-05" db="EMBL/GenBank/DDBJ databases">
        <title>Three bacterial strains, DH-69, EH-24, and ECK-19 isolated from coastal sediments.</title>
        <authorList>
            <person name="Ye Y.-Q."/>
            <person name="Du Z.-J."/>
        </authorList>
    </citation>
    <scope>NUCLEOTIDE SEQUENCE [LARGE SCALE GENOMIC DNA]</scope>
    <source>
        <strain evidence="2 3">ECK-19</strain>
    </source>
</reference>
<dbReference type="RefSeq" id="WP_369312663.1">
    <property type="nucleotide sequence ID" value="NZ_JBEHZE010000001.1"/>
</dbReference>